<name>A0AAV4F6T3_9GAST</name>
<evidence type="ECO:0000313" key="2">
    <source>
        <dbReference type="EMBL" id="GFR69083.1"/>
    </source>
</evidence>
<gene>
    <name evidence="2" type="ORF">ElyMa_002040400</name>
</gene>
<evidence type="ECO:0000256" key="1">
    <source>
        <dbReference type="SAM" id="MobiDB-lite"/>
    </source>
</evidence>
<feature type="compositionally biased region" description="Basic and acidic residues" evidence="1">
    <location>
        <begin position="204"/>
        <end position="230"/>
    </location>
</feature>
<accession>A0AAV4F6T3</accession>
<feature type="compositionally biased region" description="Basic and acidic residues" evidence="1">
    <location>
        <begin position="8"/>
        <end position="30"/>
    </location>
</feature>
<feature type="region of interest" description="Disordered" evidence="1">
    <location>
        <begin position="1"/>
        <end position="39"/>
    </location>
</feature>
<feature type="region of interest" description="Disordered" evidence="1">
    <location>
        <begin position="191"/>
        <end position="232"/>
    </location>
</feature>
<dbReference type="Proteomes" id="UP000762676">
    <property type="component" value="Unassembled WGS sequence"/>
</dbReference>
<sequence>MADTTTEAAKEMRASKEMTDRVSASGERKASVSSDRSLNPPCTPCTLLRCKTSSPLSTCAPCTLQTERCNMSSIMKPRSSSYCPPPSSCSPSSLCSPRCPPSPRYTLPPRCFRCCEVTSKPISQPRSISCEPPICPPSRYVPCSILKCDPCLPSYNPCLPKCDPCRPKCDPCLPKYDPCIPKCDPCKPEHDPCKPPSKTNSVPEPDKPESEGPPEKDEPKTTEPSCKDLGARVPPLESKKCCPEDDEIERAEGFTESITGDDSWKKYGVRIQFTDPVSPGNSTVKLGTPLTVKLGIEVKESSCLSADVISAYMWTHMKTSCNPCGTWKDLPLHYQPDQSSVGECGIRRYVYSSTLTPTVSDTFRLTFNIKWSKYMVWANEHGADNMVDVGEE</sequence>
<protein>
    <submittedName>
        <fullName evidence="2">Uncharacterized protein</fullName>
    </submittedName>
</protein>
<dbReference type="AlphaFoldDB" id="A0AAV4F6T3"/>
<comment type="caution">
    <text evidence="2">The sequence shown here is derived from an EMBL/GenBank/DDBJ whole genome shotgun (WGS) entry which is preliminary data.</text>
</comment>
<dbReference type="EMBL" id="BMAT01004146">
    <property type="protein sequence ID" value="GFR69083.1"/>
    <property type="molecule type" value="Genomic_DNA"/>
</dbReference>
<reference evidence="2 3" key="1">
    <citation type="journal article" date="2021" name="Elife">
        <title>Chloroplast acquisition without the gene transfer in kleptoplastic sea slugs, Plakobranchus ocellatus.</title>
        <authorList>
            <person name="Maeda T."/>
            <person name="Takahashi S."/>
            <person name="Yoshida T."/>
            <person name="Shimamura S."/>
            <person name="Takaki Y."/>
            <person name="Nagai Y."/>
            <person name="Toyoda A."/>
            <person name="Suzuki Y."/>
            <person name="Arimoto A."/>
            <person name="Ishii H."/>
            <person name="Satoh N."/>
            <person name="Nishiyama T."/>
            <person name="Hasebe M."/>
            <person name="Maruyama T."/>
            <person name="Minagawa J."/>
            <person name="Obokata J."/>
            <person name="Shigenobu S."/>
        </authorList>
    </citation>
    <scope>NUCLEOTIDE SEQUENCE [LARGE SCALE GENOMIC DNA]</scope>
</reference>
<proteinExistence type="predicted"/>
<keyword evidence="3" id="KW-1185">Reference proteome</keyword>
<evidence type="ECO:0000313" key="3">
    <source>
        <dbReference type="Proteomes" id="UP000762676"/>
    </source>
</evidence>
<organism evidence="2 3">
    <name type="scientific">Elysia marginata</name>
    <dbReference type="NCBI Taxonomy" id="1093978"/>
    <lineage>
        <taxon>Eukaryota</taxon>
        <taxon>Metazoa</taxon>
        <taxon>Spiralia</taxon>
        <taxon>Lophotrochozoa</taxon>
        <taxon>Mollusca</taxon>
        <taxon>Gastropoda</taxon>
        <taxon>Heterobranchia</taxon>
        <taxon>Euthyneura</taxon>
        <taxon>Panpulmonata</taxon>
        <taxon>Sacoglossa</taxon>
        <taxon>Placobranchoidea</taxon>
        <taxon>Plakobranchidae</taxon>
        <taxon>Elysia</taxon>
    </lineage>
</organism>